<keyword evidence="2" id="KW-1185">Reference proteome</keyword>
<sequence length="41" mass="4758">MCYYSNDLGKIGKVIRDHFEVVTMEDKQEALQARPARILFA</sequence>
<reference evidence="2" key="1">
    <citation type="submission" date="2020-05" db="EMBL/GenBank/DDBJ databases">
        <title>Frigoriglobus tundricola gen. nov., sp. nov., a psychrotolerant cellulolytic planctomycete of the family Gemmataceae with two divergent copies of 16S rRNA gene.</title>
        <authorList>
            <person name="Kulichevskaya I.S."/>
            <person name="Ivanova A.A."/>
            <person name="Naumoff D.G."/>
            <person name="Beletsky A.V."/>
            <person name="Rijpstra W.I.C."/>
            <person name="Sinninghe Damste J.S."/>
            <person name="Mardanov A.V."/>
            <person name="Ravin N.V."/>
            <person name="Dedysh S.N."/>
        </authorList>
    </citation>
    <scope>NUCLEOTIDE SEQUENCE [LARGE SCALE GENOMIC DNA]</scope>
    <source>
        <strain evidence="2">PL17</strain>
    </source>
</reference>
<evidence type="ECO:0000313" key="1">
    <source>
        <dbReference type="EMBL" id="QJW98717.1"/>
    </source>
</evidence>
<dbReference type="KEGG" id="ftj:FTUN_6312"/>
<dbReference type="EMBL" id="CP053452">
    <property type="protein sequence ID" value="QJW98717.1"/>
    <property type="molecule type" value="Genomic_DNA"/>
</dbReference>
<name>A0A6M5YX75_9BACT</name>
<organism evidence="1 2">
    <name type="scientific">Frigoriglobus tundricola</name>
    <dbReference type="NCBI Taxonomy" id="2774151"/>
    <lineage>
        <taxon>Bacteria</taxon>
        <taxon>Pseudomonadati</taxon>
        <taxon>Planctomycetota</taxon>
        <taxon>Planctomycetia</taxon>
        <taxon>Gemmatales</taxon>
        <taxon>Gemmataceae</taxon>
        <taxon>Frigoriglobus</taxon>
    </lineage>
</organism>
<protein>
    <submittedName>
        <fullName evidence="1">Uncharacterized protein</fullName>
    </submittedName>
</protein>
<accession>A0A6M5YX75</accession>
<dbReference type="AlphaFoldDB" id="A0A6M5YX75"/>
<evidence type="ECO:0000313" key="2">
    <source>
        <dbReference type="Proteomes" id="UP000503447"/>
    </source>
</evidence>
<gene>
    <name evidence="1" type="ORF">FTUN_6312</name>
</gene>
<dbReference type="Proteomes" id="UP000503447">
    <property type="component" value="Chromosome"/>
</dbReference>
<proteinExistence type="predicted"/>